<dbReference type="AlphaFoldDB" id="A0A223S687"/>
<reference evidence="1 2" key="1">
    <citation type="submission" date="2017-08" db="EMBL/GenBank/DDBJ databases">
        <title>The complete genome sequence of Nocardiopsis gilva YIM 90087.</title>
        <authorList>
            <person name="Yin M."/>
            <person name="Tang S."/>
        </authorList>
    </citation>
    <scope>NUCLEOTIDE SEQUENCE [LARGE SCALE GENOMIC DNA]</scope>
    <source>
        <strain evidence="1 2">YIM 90087</strain>
    </source>
</reference>
<evidence type="ECO:0000313" key="2">
    <source>
        <dbReference type="Proteomes" id="UP000215005"/>
    </source>
</evidence>
<name>A0A223S687_9ACTN</name>
<accession>A0A223S687</accession>
<dbReference type="EMBL" id="CP022753">
    <property type="protein sequence ID" value="ASU83621.1"/>
    <property type="molecule type" value="Genomic_DNA"/>
</dbReference>
<dbReference type="KEGG" id="ngv:CDO52_13195"/>
<dbReference type="Proteomes" id="UP000215005">
    <property type="component" value="Chromosome"/>
</dbReference>
<dbReference type="OrthoDB" id="3486002at2"/>
<evidence type="ECO:0000313" key="1">
    <source>
        <dbReference type="EMBL" id="ASU83621.1"/>
    </source>
</evidence>
<organism evidence="1 2">
    <name type="scientific">Nocardiopsis gilva YIM 90087</name>
    <dbReference type="NCBI Taxonomy" id="1235441"/>
    <lineage>
        <taxon>Bacteria</taxon>
        <taxon>Bacillati</taxon>
        <taxon>Actinomycetota</taxon>
        <taxon>Actinomycetes</taxon>
        <taxon>Streptosporangiales</taxon>
        <taxon>Nocardiopsidaceae</taxon>
        <taxon>Nocardiopsis</taxon>
    </lineage>
</organism>
<proteinExistence type="predicted"/>
<protein>
    <submittedName>
        <fullName evidence="1">Uncharacterized protein</fullName>
    </submittedName>
</protein>
<keyword evidence="2" id="KW-1185">Reference proteome</keyword>
<sequence>MATFRVRMTDGSLRTEQALRVRTDTDNLYLEQRSSGDWNPVFDSPLADIEQVQRRYTENNGRWVWVTESLPTAQTDMT</sequence>
<gene>
    <name evidence="1" type="ORF">CDO52_13195</name>
</gene>
<dbReference type="RefSeq" id="WP_026125425.1">
    <property type="nucleotide sequence ID" value="NZ_ANBG01000023.1"/>
</dbReference>